<keyword evidence="3" id="KW-1185">Reference proteome</keyword>
<feature type="region of interest" description="Disordered" evidence="1">
    <location>
        <begin position="108"/>
        <end position="150"/>
    </location>
</feature>
<evidence type="ECO:0000256" key="1">
    <source>
        <dbReference type="SAM" id="MobiDB-lite"/>
    </source>
</evidence>
<dbReference type="EMBL" id="CP000559">
    <property type="protein sequence ID" value="ABN07075.1"/>
    <property type="molecule type" value="Genomic_DNA"/>
</dbReference>
<feature type="compositionally biased region" description="Basic and acidic residues" evidence="1">
    <location>
        <begin position="108"/>
        <end position="126"/>
    </location>
</feature>
<gene>
    <name evidence="2" type="ordered locus">Mlab_0904</name>
</gene>
<organism evidence="2 3">
    <name type="scientific">Methanocorpusculum labreanum (strain ATCC 43576 / DSM 4855 / Z)</name>
    <dbReference type="NCBI Taxonomy" id="410358"/>
    <lineage>
        <taxon>Archaea</taxon>
        <taxon>Methanobacteriati</taxon>
        <taxon>Methanobacteriota</taxon>
        <taxon>Stenosarchaea group</taxon>
        <taxon>Methanomicrobia</taxon>
        <taxon>Methanomicrobiales</taxon>
        <taxon>Methanocorpusculaceae</taxon>
        <taxon>Methanocorpusculum</taxon>
    </lineage>
</organism>
<feature type="compositionally biased region" description="Basic and acidic residues" evidence="1">
    <location>
        <begin position="135"/>
        <end position="150"/>
    </location>
</feature>
<proteinExistence type="predicted"/>
<sequence length="150" mass="17474">MNIPARESCRSKETTERILYPSFDNKKGMPLGQSACIDVDNLLHAGRVLKETHNDTMANEEVPTRICLKMKQVILETPVEYDAQITTRIPKTEKARLYRRAKKEGIKPSELHRRIVSREMKNWKDTDQEDETRTEDESREPGSSRPFERT</sequence>
<accession>A2SRW9</accession>
<dbReference type="Proteomes" id="UP000000365">
    <property type="component" value="Chromosome"/>
</dbReference>
<name>A2SRW9_METLZ</name>
<dbReference type="HOGENOM" id="CLU_1736434_0_0_2"/>
<protein>
    <submittedName>
        <fullName evidence="2">Uncharacterized protein</fullName>
    </submittedName>
</protein>
<dbReference type="KEGG" id="mla:Mlab_0904"/>
<evidence type="ECO:0000313" key="2">
    <source>
        <dbReference type="EMBL" id="ABN07075.1"/>
    </source>
</evidence>
<evidence type="ECO:0000313" key="3">
    <source>
        <dbReference type="Proteomes" id="UP000000365"/>
    </source>
</evidence>
<reference evidence="2 3" key="1">
    <citation type="journal article" date="2009" name="Stand. Genomic Sci.">
        <title>Complete genome sequence of Methanocorpusculum labreanum type strain Z.</title>
        <authorList>
            <person name="Anderson I.J."/>
            <person name="Sieprawska-Lupa M."/>
            <person name="Goltsman E."/>
            <person name="Lapidus A."/>
            <person name="Copeland A."/>
            <person name="Glavina Del Rio T."/>
            <person name="Tice H."/>
            <person name="Dalin E."/>
            <person name="Barry K."/>
            <person name="Pitluck S."/>
            <person name="Hauser L."/>
            <person name="Land M."/>
            <person name="Lucas S."/>
            <person name="Richardson P."/>
            <person name="Whitman W.B."/>
            <person name="Kyrpides N.C."/>
        </authorList>
    </citation>
    <scope>NUCLEOTIDE SEQUENCE [LARGE SCALE GENOMIC DNA]</scope>
    <source>
        <strain evidence="3">ATCC 43576 / DSM 4855 / Z</strain>
    </source>
</reference>
<dbReference type="AlphaFoldDB" id="A2SRW9"/>